<organism evidence="5 6">
    <name type="scientific">Plantactinospora siamensis</name>
    <dbReference type="NCBI Taxonomy" id="555372"/>
    <lineage>
        <taxon>Bacteria</taxon>
        <taxon>Bacillati</taxon>
        <taxon>Actinomycetota</taxon>
        <taxon>Actinomycetes</taxon>
        <taxon>Micromonosporales</taxon>
        <taxon>Micromonosporaceae</taxon>
        <taxon>Plantactinospora</taxon>
    </lineage>
</organism>
<dbReference type="Proteomes" id="UP001589894">
    <property type="component" value="Unassembled WGS sequence"/>
</dbReference>
<dbReference type="PANTHER" id="PTHR43391:SF14">
    <property type="entry name" value="DEHYDROGENASE_REDUCTASE SDR FAMILY PROTEIN 7-LIKE"/>
    <property type="match status" value="1"/>
</dbReference>
<dbReference type="EC" id="1.-.-.-" evidence="5"/>
<comment type="caution">
    <text evidence="5">The sequence shown here is derived from an EMBL/GenBank/DDBJ whole genome shotgun (WGS) entry which is preliminary data.</text>
</comment>
<dbReference type="InterPro" id="IPR002347">
    <property type="entry name" value="SDR_fam"/>
</dbReference>
<dbReference type="GO" id="GO:0016491">
    <property type="term" value="F:oxidoreductase activity"/>
    <property type="evidence" value="ECO:0007669"/>
    <property type="project" value="UniProtKB-KW"/>
</dbReference>
<evidence type="ECO:0000256" key="3">
    <source>
        <dbReference type="ARBA" id="ARBA00023002"/>
    </source>
</evidence>
<evidence type="ECO:0000256" key="4">
    <source>
        <dbReference type="RuleBase" id="RU000363"/>
    </source>
</evidence>
<dbReference type="SUPFAM" id="SSF51735">
    <property type="entry name" value="NAD(P)-binding Rossmann-fold domains"/>
    <property type="match status" value="1"/>
</dbReference>
<dbReference type="InterPro" id="IPR036291">
    <property type="entry name" value="NAD(P)-bd_dom_sf"/>
</dbReference>
<dbReference type="PRINTS" id="PR00081">
    <property type="entry name" value="GDHRDH"/>
</dbReference>
<dbReference type="PANTHER" id="PTHR43391">
    <property type="entry name" value="RETINOL DEHYDROGENASE-RELATED"/>
    <property type="match status" value="1"/>
</dbReference>
<proteinExistence type="inferred from homology"/>
<evidence type="ECO:0000313" key="5">
    <source>
        <dbReference type="EMBL" id="MFC0562676.1"/>
    </source>
</evidence>
<dbReference type="PRINTS" id="PR00080">
    <property type="entry name" value="SDRFAMILY"/>
</dbReference>
<keyword evidence="2" id="KW-0521">NADP</keyword>
<gene>
    <name evidence="5" type="ORF">ACFFHU_00590</name>
</gene>
<sequence>MNGSLVTLITGGSSGIGASVTRDLLGKGHRLAITGRDAGRLKRFADSLGNPAELLTLPGDASNAPDVERAVAAVLDRYGRLDVAIANAGFATRDTIADGDPAQWREMVLTNVLGPALLVRYALPALRETQGRIVLVGSVAGLIGSPGNVYGATKWAVTGLAENVRRLVTGDGVGVTLIAPGRIDTPFWDDLGGAQGTALLTADQIAQAIAWTIDQPARVDVNTVVVRPTGQQN</sequence>
<dbReference type="CDD" id="cd05233">
    <property type="entry name" value="SDR_c"/>
    <property type="match status" value="1"/>
</dbReference>
<evidence type="ECO:0000256" key="1">
    <source>
        <dbReference type="ARBA" id="ARBA00006484"/>
    </source>
</evidence>
<comment type="similarity">
    <text evidence="1 4">Belongs to the short-chain dehydrogenases/reductases (SDR) family.</text>
</comment>
<dbReference type="EMBL" id="JBHLUE010000001">
    <property type="protein sequence ID" value="MFC0562676.1"/>
    <property type="molecule type" value="Genomic_DNA"/>
</dbReference>
<protein>
    <submittedName>
        <fullName evidence="5">SDR family oxidoreductase</fullName>
        <ecNumber evidence="5">1.-.-.-</ecNumber>
    </submittedName>
</protein>
<name>A0ABV6NPH3_9ACTN</name>
<dbReference type="RefSeq" id="WP_377334535.1">
    <property type="nucleotide sequence ID" value="NZ_JBHLUE010000001.1"/>
</dbReference>
<evidence type="ECO:0000256" key="2">
    <source>
        <dbReference type="ARBA" id="ARBA00022857"/>
    </source>
</evidence>
<dbReference type="Pfam" id="PF00106">
    <property type="entry name" value="adh_short"/>
    <property type="match status" value="1"/>
</dbReference>
<evidence type="ECO:0000313" key="6">
    <source>
        <dbReference type="Proteomes" id="UP001589894"/>
    </source>
</evidence>
<reference evidence="5 6" key="1">
    <citation type="submission" date="2024-09" db="EMBL/GenBank/DDBJ databases">
        <authorList>
            <person name="Sun Q."/>
            <person name="Mori K."/>
        </authorList>
    </citation>
    <scope>NUCLEOTIDE SEQUENCE [LARGE SCALE GENOMIC DNA]</scope>
    <source>
        <strain evidence="5 6">TBRC 2205</strain>
    </source>
</reference>
<dbReference type="Gene3D" id="3.40.50.720">
    <property type="entry name" value="NAD(P)-binding Rossmann-like Domain"/>
    <property type="match status" value="1"/>
</dbReference>
<accession>A0ABV6NPH3</accession>
<keyword evidence="3 5" id="KW-0560">Oxidoreductase</keyword>
<keyword evidence="6" id="KW-1185">Reference proteome</keyword>